<evidence type="ECO:0000313" key="8">
    <source>
        <dbReference type="Proteomes" id="UP000251800"/>
    </source>
</evidence>
<feature type="transmembrane region" description="Helical" evidence="4">
    <location>
        <begin position="137"/>
        <end position="155"/>
    </location>
</feature>
<organism evidence="7 8">
    <name type="scientific">Abyssibacter profundi</name>
    <dbReference type="NCBI Taxonomy" id="2182787"/>
    <lineage>
        <taxon>Bacteria</taxon>
        <taxon>Pseudomonadati</taxon>
        <taxon>Pseudomonadota</taxon>
        <taxon>Gammaproteobacteria</taxon>
        <taxon>Chromatiales</taxon>
        <taxon>Oceanococcaceae</taxon>
        <taxon>Abyssibacter</taxon>
    </lineage>
</organism>
<dbReference type="PANTHER" id="PTHR24421">
    <property type="entry name" value="NITRATE/NITRITE SENSOR PROTEIN NARX-RELATED"/>
    <property type="match status" value="1"/>
</dbReference>
<accession>A0A363UML7</accession>
<sequence length="379" mass="41714">MTNEDPLVSLQIGAAVVTWVVVTGFVLYLAHINAALGVQVPAFSALAVINLVTTLLACLDRHIRLRRRQALHALGGAAVLAAGWVAPVSFMPIYTIVWLAVACSLYPPRMLWWLLLGMVGAWYSVMRLAWEESVTSALITAVLYGTFHLFALLTSRSAEEASRARDEAQFLNRELLATQHLLSEASRQSERTRIARDLHDLLGHHLTALSINLQIAERLADGPAADKIAESRALARLLLSDVREAVSTLRGNSRVDFDQAIRLLVDQVPQLAIDLDIAPDLAIDRVEVAEALLRCVQEALTNTLRHAQAKQSWIRLWRGDDALHLEIRDDGLCPGRVVEGHGLQGMRERLHRLGGELQVDLSGQALRLQARIPTAEPAA</sequence>
<dbReference type="Gene3D" id="1.20.5.1930">
    <property type="match status" value="1"/>
</dbReference>
<keyword evidence="3" id="KW-0902">Two-component regulatory system</keyword>
<dbReference type="RefSeq" id="WP_109719863.1">
    <property type="nucleotide sequence ID" value="NZ_QEQK01000005.1"/>
</dbReference>
<keyword evidence="2 7" id="KW-0418">Kinase</keyword>
<comment type="caution">
    <text evidence="7">The sequence shown here is derived from an EMBL/GenBank/DDBJ whole genome shotgun (WGS) entry which is preliminary data.</text>
</comment>
<evidence type="ECO:0000256" key="1">
    <source>
        <dbReference type="ARBA" id="ARBA00022679"/>
    </source>
</evidence>
<proteinExistence type="predicted"/>
<evidence type="ECO:0000256" key="2">
    <source>
        <dbReference type="ARBA" id="ARBA00022777"/>
    </source>
</evidence>
<feature type="transmembrane region" description="Helical" evidence="4">
    <location>
        <begin position="71"/>
        <end position="99"/>
    </location>
</feature>
<dbReference type="GO" id="GO:0016020">
    <property type="term" value="C:membrane"/>
    <property type="evidence" value="ECO:0007669"/>
    <property type="project" value="InterPro"/>
</dbReference>
<keyword evidence="4" id="KW-0472">Membrane</keyword>
<feature type="domain" description="Histidine kinase/HSP90-like ATPase" evidence="5">
    <location>
        <begin position="289"/>
        <end position="359"/>
    </location>
</feature>
<dbReference type="Pfam" id="PF07730">
    <property type="entry name" value="HisKA_3"/>
    <property type="match status" value="1"/>
</dbReference>
<dbReference type="InterPro" id="IPR050482">
    <property type="entry name" value="Sensor_HK_TwoCompSys"/>
</dbReference>
<evidence type="ECO:0000259" key="5">
    <source>
        <dbReference type="Pfam" id="PF02518"/>
    </source>
</evidence>
<feature type="transmembrane region" description="Helical" evidence="4">
    <location>
        <begin position="7"/>
        <end position="30"/>
    </location>
</feature>
<dbReference type="CDD" id="cd16917">
    <property type="entry name" value="HATPase_UhpB-NarQ-NarX-like"/>
    <property type="match status" value="1"/>
</dbReference>
<name>A0A363UML7_9GAMM</name>
<dbReference type="InterPro" id="IPR003594">
    <property type="entry name" value="HATPase_dom"/>
</dbReference>
<evidence type="ECO:0000256" key="3">
    <source>
        <dbReference type="ARBA" id="ARBA00023012"/>
    </source>
</evidence>
<keyword evidence="4" id="KW-0812">Transmembrane</keyword>
<dbReference type="InterPro" id="IPR036890">
    <property type="entry name" value="HATPase_C_sf"/>
</dbReference>
<evidence type="ECO:0000313" key="7">
    <source>
        <dbReference type="EMBL" id="PWN56669.1"/>
    </source>
</evidence>
<dbReference type="PANTHER" id="PTHR24421:SF59">
    <property type="entry name" value="OXYGEN SENSOR HISTIDINE KINASE NREB"/>
    <property type="match status" value="1"/>
</dbReference>
<dbReference type="GO" id="GO:0046983">
    <property type="term" value="F:protein dimerization activity"/>
    <property type="evidence" value="ECO:0007669"/>
    <property type="project" value="InterPro"/>
</dbReference>
<dbReference type="GO" id="GO:0000155">
    <property type="term" value="F:phosphorelay sensor kinase activity"/>
    <property type="evidence" value="ECO:0007669"/>
    <property type="project" value="InterPro"/>
</dbReference>
<dbReference type="EMBL" id="QEQK01000005">
    <property type="protein sequence ID" value="PWN56669.1"/>
    <property type="molecule type" value="Genomic_DNA"/>
</dbReference>
<evidence type="ECO:0000256" key="4">
    <source>
        <dbReference type="SAM" id="Phobius"/>
    </source>
</evidence>
<dbReference type="Proteomes" id="UP000251800">
    <property type="component" value="Unassembled WGS sequence"/>
</dbReference>
<keyword evidence="4" id="KW-1133">Transmembrane helix</keyword>
<dbReference type="AlphaFoldDB" id="A0A363UML7"/>
<feature type="transmembrane region" description="Helical" evidence="4">
    <location>
        <begin position="36"/>
        <end position="59"/>
    </location>
</feature>
<keyword evidence="8" id="KW-1185">Reference proteome</keyword>
<keyword evidence="1" id="KW-0808">Transferase</keyword>
<dbReference type="Pfam" id="PF02518">
    <property type="entry name" value="HATPase_c"/>
    <property type="match status" value="1"/>
</dbReference>
<dbReference type="Gene3D" id="3.30.565.10">
    <property type="entry name" value="Histidine kinase-like ATPase, C-terminal domain"/>
    <property type="match status" value="1"/>
</dbReference>
<dbReference type="SUPFAM" id="SSF55874">
    <property type="entry name" value="ATPase domain of HSP90 chaperone/DNA topoisomerase II/histidine kinase"/>
    <property type="match status" value="1"/>
</dbReference>
<protein>
    <submittedName>
        <fullName evidence="7">Sensor histidine kinase</fullName>
    </submittedName>
</protein>
<evidence type="ECO:0000259" key="6">
    <source>
        <dbReference type="Pfam" id="PF07730"/>
    </source>
</evidence>
<dbReference type="OrthoDB" id="9797605at2"/>
<reference evidence="7 8" key="1">
    <citation type="submission" date="2018-05" db="EMBL/GenBank/DDBJ databases">
        <title>Abyssibacter profundi OUC007T gen. nov., sp. nov, a marine bacterium isolated from seawater of the Mariana Trench.</title>
        <authorList>
            <person name="Zhou S."/>
        </authorList>
    </citation>
    <scope>NUCLEOTIDE SEQUENCE [LARGE SCALE GENOMIC DNA]</scope>
    <source>
        <strain evidence="7 8">OUC007</strain>
    </source>
</reference>
<gene>
    <name evidence="7" type="ORF">DEH80_07615</name>
</gene>
<feature type="domain" description="Signal transduction histidine kinase subgroup 3 dimerisation and phosphoacceptor" evidence="6">
    <location>
        <begin position="190"/>
        <end position="250"/>
    </location>
</feature>
<feature type="transmembrane region" description="Helical" evidence="4">
    <location>
        <begin position="111"/>
        <end position="130"/>
    </location>
</feature>
<dbReference type="InterPro" id="IPR011712">
    <property type="entry name" value="Sig_transdc_His_kin_sub3_dim/P"/>
</dbReference>